<feature type="transmembrane region" description="Helical" evidence="10">
    <location>
        <begin position="780"/>
        <end position="802"/>
    </location>
</feature>
<dbReference type="PANTHER" id="PTHR24246:SF27">
    <property type="entry name" value="ADENOSINE RECEPTOR, ISOFORM A"/>
    <property type="match status" value="1"/>
</dbReference>
<comment type="subcellular location">
    <subcellularLocation>
        <location evidence="1">Cell membrane</location>
        <topology evidence="1">Multi-pass membrane protein</topology>
    </subcellularLocation>
</comment>
<evidence type="ECO:0000259" key="11">
    <source>
        <dbReference type="PROSITE" id="PS50262"/>
    </source>
</evidence>
<feature type="transmembrane region" description="Helical" evidence="10">
    <location>
        <begin position="193"/>
        <end position="217"/>
    </location>
</feature>
<dbReference type="Proteomes" id="UP001159427">
    <property type="component" value="Unassembled WGS sequence"/>
</dbReference>
<feature type="transmembrane region" description="Helical" evidence="10">
    <location>
        <begin position="617"/>
        <end position="642"/>
    </location>
</feature>
<feature type="transmembrane region" description="Helical" evidence="10">
    <location>
        <begin position="70"/>
        <end position="94"/>
    </location>
</feature>
<evidence type="ECO:0000256" key="9">
    <source>
        <dbReference type="ARBA" id="ARBA00023224"/>
    </source>
</evidence>
<keyword evidence="7" id="KW-0675">Receptor</keyword>
<dbReference type="Pfam" id="PF00001">
    <property type="entry name" value="7tm_1"/>
    <property type="match status" value="3"/>
</dbReference>
<dbReference type="InterPro" id="IPR017452">
    <property type="entry name" value="GPCR_Rhodpsn_7TM"/>
</dbReference>
<feature type="transmembrane region" description="Helical" evidence="10">
    <location>
        <begin position="339"/>
        <end position="361"/>
    </location>
</feature>
<evidence type="ECO:0000256" key="4">
    <source>
        <dbReference type="ARBA" id="ARBA00022989"/>
    </source>
</evidence>
<sequence length="823" mass="92877">MVPTNLTGEGIYKTFEQLYCSKELAAGKVKNNLIILCVINIFLSTTASLGNTLILVALRKETSLHPSSKLLYRNLAITDLCVGIIVEPVIVFYWTSQAMERWDICRYVVVSKYVIGYILCSVSLMTVTALSVDRLLALLLGLRYRQVVTLKRSYAIITILWVSATVAGTIYVVNPFVTRWIGNLTGRVHIHLIFLAVINIFLSITAFLGNTLILVALRKKSLLHPPSKLLYRNLAITDLCVGIIVQPFSAAYWISEAMERWDICFYALHLSSMISSVLCSVSLLTLTAISIDRLLALLLGLRYRQIVTLKKTYVVMLILWVCSIIAATMYIVNALVTSWWANMVTFLCLVTSIFSYTKIFLTLRYNSIQPHEQTSQAQSTQATPMNMARYRKAVSSALWIQVTLVVCYLPYAVAVFLTPQGKLTLHNYLSRQFGFTVICLNSSLNPLLYCWKIREVRQAVKQVKETLRQICCSLAQSHSIIASAMVRRRHFGDIRQLLLSENHTAYKTRGNMMLTNLTGEGNNKTIAQQYCSAELSEKVHTHLIFLSAINIFLSITASLGNTLILVALRKESSLHPPSKLLYRNLAVTDLCVGIIMEPITVTYWISHAMERSDFCQYAIFLAYVIGHALFLLTLLTITAISIDRLLALLLGLRYRQVVTLKRIYVAITIIWAISIVTGTIYNVNSLVAFWWSNTVKSLCLVTSTLSYTKLFLTLRHNQIQPQENISQAQSTQATPLNIARYRKAASSALWIQVTIVVCYLPFFVAVFLTPHGELPFPNYLARQFGVTISFLNSSLNPLLCCWKIKEVRQAVKETLRQVYCSFV</sequence>
<evidence type="ECO:0000256" key="5">
    <source>
        <dbReference type="ARBA" id="ARBA00023040"/>
    </source>
</evidence>
<name>A0ABN8LS69_9CNID</name>
<evidence type="ECO:0000256" key="7">
    <source>
        <dbReference type="ARBA" id="ARBA00023170"/>
    </source>
</evidence>
<feature type="transmembrane region" description="Helical" evidence="10">
    <location>
        <begin position="543"/>
        <end position="568"/>
    </location>
</feature>
<keyword evidence="2" id="KW-1003">Cell membrane</keyword>
<dbReference type="PANTHER" id="PTHR24246">
    <property type="entry name" value="OLFACTORY RECEPTOR AND ADENOSINE RECEPTOR"/>
    <property type="match status" value="1"/>
</dbReference>
<reference evidence="12 13" key="1">
    <citation type="submission" date="2022-05" db="EMBL/GenBank/DDBJ databases">
        <authorList>
            <consortium name="Genoscope - CEA"/>
            <person name="William W."/>
        </authorList>
    </citation>
    <scope>NUCLEOTIDE SEQUENCE [LARGE SCALE GENOMIC DNA]</scope>
</reference>
<accession>A0ABN8LS69</accession>
<feature type="transmembrane region" description="Helical" evidence="10">
    <location>
        <begin position="274"/>
        <end position="301"/>
    </location>
</feature>
<dbReference type="PRINTS" id="PR00237">
    <property type="entry name" value="GPCRRHODOPSN"/>
</dbReference>
<dbReference type="InterPro" id="IPR000276">
    <property type="entry name" value="GPCR_Rhodpsn"/>
</dbReference>
<feature type="transmembrane region" description="Helical" evidence="10">
    <location>
        <begin position="748"/>
        <end position="768"/>
    </location>
</feature>
<evidence type="ECO:0000313" key="12">
    <source>
        <dbReference type="EMBL" id="CAH3019931.1"/>
    </source>
</evidence>
<feature type="transmembrane region" description="Helical" evidence="10">
    <location>
        <begin position="154"/>
        <end position="173"/>
    </location>
</feature>
<feature type="transmembrane region" description="Helical" evidence="10">
    <location>
        <begin position="114"/>
        <end position="142"/>
    </location>
</feature>
<feature type="transmembrane region" description="Helical" evidence="10">
    <location>
        <begin position="663"/>
        <end position="683"/>
    </location>
</feature>
<keyword evidence="3 10" id="KW-0812">Transmembrane</keyword>
<evidence type="ECO:0000256" key="8">
    <source>
        <dbReference type="ARBA" id="ARBA00023180"/>
    </source>
</evidence>
<evidence type="ECO:0000256" key="3">
    <source>
        <dbReference type="ARBA" id="ARBA00022692"/>
    </source>
</evidence>
<protein>
    <recommendedName>
        <fullName evidence="11">G-protein coupled receptors family 1 profile domain-containing protein</fullName>
    </recommendedName>
</protein>
<dbReference type="Gene3D" id="1.20.1070.10">
    <property type="entry name" value="Rhodopsin 7-helix transmembrane proteins"/>
    <property type="match status" value="3"/>
</dbReference>
<keyword evidence="9" id="KW-0807">Transducer</keyword>
<dbReference type="SUPFAM" id="SSF81321">
    <property type="entry name" value="Family A G protein-coupled receptor-like"/>
    <property type="match status" value="3"/>
</dbReference>
<dbReference type="PROSITE" id="PS50262">
    <property type="entry name" value="G_PROTEIN_RECEP_F1_2"/>
    <property type="match status" value="2"/>
</dbReference>
<evidence type="ECO:0000256" key="6">
    <source>
        <dbReference type="ARBA" id="ARBA00023136"/>
    </source>
</evidence>
<feature type="domain" description="G-protein coupled receptors family 1 profile" evidence="11">
    <location>
        <begin position="560"/>
        <end position="800"/>
    </location>
</feature>
<keyword evidence="6 10" id="KW-0472">Membrane</keyword>
<keyword evidence="8" id="KW-0325">Glycoprotein</keyword>
<keyword evidence="4 10" id="KW-1133">Transmembrane helix</keyword>
<comment type="caution">
    <text evidence="12">The sequence shown here is derived from an EMBL/GenBank/DDBJ whole genome shotgun (WGS) entry which is preliminary data.</text>
</comment>
<proteinExistence type="predicted"/>
<keyword evidence="13" id="KW-1185">Reference proteome</keyword>
<organism evidence="12 13">
    <name type="scientific">Porites evermanni</name>
    <dbReference type="NCBI Taxonomy" id="104178"/>
    <lineage>
        <taxon>Eukaryota</taxon>
        <taxon>Metazoa</taxon>
        <taxon>Cnidaria</taxon>
        <taxon>Anthozoa</taxon>
        <taxon>Hexacorallia</taxon>
        <taxon>Scleractinia</taxon>
        <taxon>Fungiina</taxon>
        <taxon>Poritidae</taxon>
        <taxon>Porites</taxon>
    </lineage>
</organism>
<feature type="transmembrane region" description="Helical" evidence="10">
    <location>
        <begin position="33"/>
        <end position="58"/>
    </location>
</feature>
<feature type="transmembrane region" description="Helical" evidence="10">
    <location>
        <begin position="229"/>
        <end position="254"/>
    </location>
</feature>
<evidence type="ECO:0000256" key="1">
    <source>
        <dbReference type="ARBA" id="ARBA00004651"/>
    </source>
</evidence>
<evidence type="ECO:0000256" key="2">
    <source>
        <dbReference type="ARBA" id="ARBA00022475"/>
    </source>
</evidence>
<feature type="transmembrane region" description="Helical" evidence="10">
    <location>
        <begin position="580"/>
        <end position="605"/>
    </location>
</feature>
<dbReference type="EMBL" id="CALNXI010000131">
    <property type="protein sequence ID" value="CAH3019931.1"/>
    <property type="molecule type" value="Genomic_DNA"/>
</dbReference>
<gene>
    <name evidence="12" type="ORF">PEVE_00004921</name>
</gene>
<dbReference type="CDD" id="cd00637">
    <property type="entry name" value="7tm_classA_rhodopsin-like"/>
    <property type="match status" value="3"/>
</dbReference>
<evidence type="ECO:0000313" key="13">
    <source>
        <dbReference type="Proteomes" id="UP001159427"/>
    </source>
</evidence>
<keyword evidence="5" id="KW-0297">G-protein coupled receptor</keyword>
<evidence type="ECO:0000256" key="10">
    <source>
        <dbReference type="SAM" id="Phobius"/>
    </source>
</evidence>
<feature type="domain" description="G-protein coupled receptors family 1 profile" evidence="11">
    <location>
        <begin position="50"/>
        <end position="449"/>
    </location>
</feature>
<feature type="transmembrane region" description="Helical" evidence="10">
    <location>
        <begin position="397"/>
        <end position="417"/>
    </location>
</feature>
<feature type="transmembrane region" description="Helical" evidence="10">
    <location>
        <begin position="313"/>
        <end position="333"/>
    </location>
</feature>